<dbReference type="RefSeq" id="WP_272030268.1">
    <property type="nucleotide sequence ID" value="NZ_BSKO01000001.1"/>
</dbReference>
<organism evidence="1 2">
    <name type="scientific">Oceanobacillus kimchii</name>
    <dbReference type="NCBI Taxonomy" id="746691"/>
    <lineage>
        <taxon>Bacteria</taxon>
        <taxon>Bacillati</taxon>
        <taxon>Bacillota</taxon>
        <taxon>Bacilli</taxon>
        <taxon>Bacillales</taxon>
        <taxon>Bacillaceae</taxon>
        <taxon>Oceanobacillus</taxon>
    </lineage>
</organism>
<comment type="caution">
    <text evidence="1">The sequence shown here is derived from an EMBL/GenBank/DDBJ whole genome shotgun (WGS) entry which is preliminary data.</text>
</comment>
<keyword evidence="2" id="KW-1185">Reference proteome</keyword>
<dbReference type="Proteomes" id="UP001275436">
    <property type="component" value="Unassembled WGS sequence"/>
</dbReference>
<evidence type="ECO:0000313" key="1">
    <source>
        <dbReference type="EMBL" id="GLO67741.1"/>
    </source>
</evidence>
<dbReference type="EMBL" id="BSKO01000001">
    <property type="protein sequence ID" value="GLO67741.1"/>
    <property type="molecule type" value="Genomic_DNA"/>
</dbReference>
<reference evidence="1 2" key="1">
    <citation type="submission" date="2023-02" db="EMBL/GenBank/DDBJ databases">
        <title>Oceanobacillus kimchii IFOP_LL358 isolated form Alexandrium catenella lab strain.</title>
        <authorList>
            <person name="Gajardo G."/>
            <person name="Ueki S."/>
            <person name="Maruyama F."/>
        </authorList>
    </citation>
    <scope>NUCLEOTIDE SEQUENCE [LARGE SCALE GENOMIC DNA]</scope>
    <source>
        <strain evidence="1 2">IFOP_LL358</strain>
    </source>
</reference>
<sequence>MRKILLALFICIIVTVGVVGYNGLSDDPTEVIEEKSTHSTEIQL</sequence>
<accession>A0ABQ5TN34</accession>
<name>A0ABQ5TN34_9BACI</name>
<proteinExistence type="predicted"/>
<protein>
    <submittedName>
        <fullName evidence="1">Uncharacterized protein</fullName>
    </submittedName>
</protein>
<gene>
    <name evidence="1" type="ORF">MACH08_35250</name>
</gene>
<evidence type="ECO:0000313" key="2">
    <source>
        <dbReference type="Proteomes" id="UP001275436"/>
    </source>
</evidence>